<keyword evidence="4" id="KW-1185">Reference proteome</keyword>
<organism evidence="3 4">
    <name type="scientific">Thiocapsa imhoffii</name>
    <dbReference type="NCBI Taxonomy" id="382777"/>
    <lineage>
        <taxon>Bacteria</taxon>
        <taxon>Pseudomonadati</taxon>
        <taxon>Pseudomonadota</taxon>
        <taxon>Gammaproteobacteria</taxon>
        <taxon>Chromatiales</taxon>
        <taxon>Chromatiaceae</taxon>
        <taxon>Thiocapsa</taxon>
    </lineage>
</organism>
<evidence type="ECO:0000256" key="1">
    <source>
        <dbReference type="SAM" id="MobiDB-lite"/>
    </source>
</evidence>
<dbReference type="GO" id="GO:0035438">
    <property type="term" value="F:cyclic-di-GMP binding"/>
    <property type="evidence" value="ECO:0007669"/>
    <property type="project" value="InterPro"/>
</dbReference>
<dbReference type="Proteomes" id="UP001138802">
    <property type="component" value="Unassembled WGS sequence"/>
</dbReference>
<dbReference type="InterPro" id="IPR009875">
    <property type="entry name" value="PilZ_domain"/>
</dbReference>
<gene>
    <name evidence="3" type="ORF">CKO25_12040</name>
</gene>
<feature type="compositionally biased region" description="Polar residues" evidence="1">
    <location>
        <begin position="1"/>
        <end position="37"/>
    </location>
</feature>
<feature type="domain" description="PilZ" evidence="2">
    <location>
        <begin position="74"/>
        <end position="174"/>
    </location>
</feature>
<evidence type="ECO:0000313" key="4">
    <source>
        <dbReference type="Proteomes" id="UP001138802"/>
    </source>
</evidence>
<evidence type="ECO:0000313" key="3">
    <source>
        <dbReference type="EMBL" id="MBK1645359.1"/>
    </source>
</evidence>
<accession>A0A9X0WIJ2</accession>
<reference evidence="3 4" key="1">
    <citation type="journal article" date="2020" name="Microorganisms">
        <title>Osmotic Adaptation and Compatible Solute Biosynthesis of Phototrophic Bacteria as Revealed from Genome Analyses.</title>
        <authorList>
            <person name="Imhoff J.F."/>
            <person name="Rahn T."/>
            <person name="Kunzel S."/>
            <person name="Keller A."/>
            <person name="Neulinger S.C."/>
        </authorList>
    </citation>
    <scope>NUCLEOTIDE SEQUENCE [LARGE SCALE GENOMIC DNA]</scope>
    <source>
        <strain evidence="3 4">DSM 21303</strain>
    </source>
</reference>
<dbReference type="AlphaFoldDB" id="A0A9X0WIJ2"/>
<feature type="region of interest" description="Disordered" evidence="1">
    <location>
        <begin position="1"/>
        <end position="77"/>
    </location>
</feature>
<dbReference type="SUPFAM" id="SSF141371">
    <property type="entry name" value="PilZ domain-like"/>
    <property type="match status" value="1"/>
</dbReference>
<evidence type="ECO:0000259" key="2">
    <source>
        <dbReference type="Pfam" id="PF07238"/>
    </source>
</evidence>
<dbReference type="Gene3D" id="2.40.10.220">
    <property type="entry name" value="predicted glycosyltransferase like domains"/>
    <property type="match status" value="1"/>
</dbReference>
<name>A0A9X0WIJ2_9GAMM</name>
<protein>
    <recommendedName>
        <fullName evidence="2">PilZ domain-containing protein</fullName>
    </recommendedName>
</protein>
<dbReference type="Pfam" id="PF07238">
    <property type="entry name" value="PilZ"/>
    <property type="match status" value="1"/>
</dbReference>
<proteinExistence type="predicted"/>
<sequence>MHCALTSVSKPRTSVASIGRRNPSSLFQTTAIESSPLSAPAGARPTPVPPGQDEDVVSPDPKDPSGHATSSPARRAQRRLRVQIPIKVITSGGKTEIEAVSQDISWGGVQFTAFVPVSQMAGRLRLVFPWTGGKSITFIADVVRAQQLDDGHAQVGVRFVSLSPSSHVRLEKLLRMLDDSKGPGAAADAVDKEELSRGLDLVVDEPGELHRVFEQVAQGRLQVSTRDAWPINQSLRLMIRGASQDLPSIQLRARVLTVEWRHLDSLREGPLCVLTLGFEHPRAMLKQASEVLSARLPPVEVKSEASPDAHFEDPIIPWESAHIPLAEPSHGLTDGPLTDPSPRSVLEKRYTSRLRLLCLAWGDPETFDSQFKELTLGALAVPGGWPPDAWEELGFLQDVHDTAYGLSEFRKSPLRPPRPR</sequence>
<comment type="caution">
    <text evidence="3">The sequence shown here is derived from an EMBL/GenBank/DDBJ whole genome shotgun (WGS) entry which is preliminary data.</text>
</comment>
<dbReference type="EMBL" id="NRSD01000011">
    <property type="protein sequence ID" value="MBK1645359.1"/>
    <property type="molecule type" value="Genomic_DNA"/>
</dbReference>